<feature type="transmembrane region" description="Helical" evidence="11">
    <location>
        <begin position="328"/>
        <end position="348"/>
    </location>
</feature>
<dbReference type="Gene3D" id="1.20.5.170">
    <property type="match status" value="1"/>
</dbReference>
<organism evidence="13 14">
    <name type="scientific">Tribolium castaneum</name>
    <name type="common">Red flour beetle</name>
    <dbReference type="NCBI Taxonomy" id="7070"/>
    <lineage>
        <taxon>Eukaryota</taxon>
        <taxon>Metazoa</taxon>
        <taxon>Ecdysozoa</taxon>
        <taxon>Arthropoda</taxon>
        <taxon>Hexapoda</taxon>
        <taxon>Insecta</taxon>
        <taxon>Pterygota</taxon>
        <taxon>Neoptera</taxon>
        <taxon>Endopterygota</taxon>
        <taxon>Coleoptera</taxon>
        <taxon>Polyphaga</taxon>
        <taxon>Cucujiformia</taxon>
        <taxon>Tenebrionidae</taxon>
        <taxon>Tenebrionidae incertae sedis</taxon>
        <taxon>Tribolium</taxon>
    </lineage>
</organism>
<comment type="subcellular location">
    <subcellularLocation>
        <location evidence="1">Membrane</location>
        <topology evidence="1">Multi-pass membrane protein</topology>
    </subcellularLocation>
</comment>
<dbReference type="AlphaFoldDB" id="A0A139WN88"/>
<dbReference type="GO" id="GO:0016020">
    <property type="term" value="C:membrane"/>
    <property type="evidence" value="ECO:0000318"/>
    <property type="project" value="GO_Central"/>
</dbReference>
<dbReference type="Pfam" id="PF12832">
    <property type="entry name" value="MFS_1_like"/>
    <property type="match status" value="1"/>
</dbReference>
<sequence>MKINTKLLPIKLHYFFFMAAVGPILPQLPLFGKDLGISPVVMGTVTGILPFTFLLTKPIFGLAVDVWRNQRKTIFVLVIILMTLSFGALYFLKLPSTVTFYFQFSENTHLDSCPNATISVVCNSSCLTKPTNFVASVIAPRAFKICALPVSELIWSKNSTCEFICTGESDLNNSELFTFWSFIMLMSVGTIGFNIVNSISDAICFDVVDDQNLYGKQRLWGSIGFGATGLIAGYAVDLFSKNHTNYAAAYVTMLICSMFDLLVCFKLKLPVIEAPKNIFKDLKVLLTDRYVKTFIVFTVFVGMLDGVIIYFLFWYLEDLAKETHTTNVKLIEGLILAAACLGAERVFFSISGKILKRLGHVHCFTLCFFNYSLRLGLIALVSNPWWVLPIEFLLQGPTFALTYTVIVAYANEIAPAGMSATMQGIAAGMGDGTGYALGSVLGGVLYRFWGGRVTFVAFMAFGAACGCWCFFQMDQNVHYNFGGGAGNSLLPVSAFSAYSLLRRCNYFLTPQAPEIHAKAAPVQRIPPEDISCKDNEKCFLNLPSPPLFGYPHHLPPNEQLNTRLNATSPCSSLYSANFRRQRGEKKPIPEEQKDEKYFERRRRNNQAAKKSRDARKMREDQIALRATILEHENAILRAQVLTLREETSSLRQMLLQKKALEIAARDTQICGS</sequence>
<dbReference type="SMART" id="SM00338">
    <property type="entry name" value="BRLZ"/>
    <property type="match status" value="1"/>
</dbReference>
<dbReference type="SUPFAM" id="SSF103473">
    <property type="entry name" value="MFS general substrate transporter"/>
    <property type="match status" value="1"/>
</dbReference>
<keyword evidence="14" id="KW-1185">Reference proteome</keyword>
<evidence type="ECO:0000256" key="11">
    <source>
        <dbReference type="SAM" id="Phobius"/>
    </source>
</evidence>
<protein>
    <submittedName>
        <fullName evidence="13">Major facilitator superfamily domain-containing protein 6-like Protein</fullName>
    </submittedName>
</protein>
<feature type="transmembrane region" description="Helical" evidence="11">
    <location>
        <begin position="290"/>
        <end position="316"/>
    </location>
</feature>
<dbReference type="InterPro" id="IPR024989">
    <property type="entry name" value="MFS_assoc_dom"/>
</dbReference>
<dbReference type="InParanoid" id="A0A139WN88"/>
<keyword evidence="4 11" id="KW-0812">Transmembrane</keyword>
<dbReference type="PANTHER" id="PTHR16172:SF37">
    <property type="entry name" value="RE36877P"/>
    <property type="match status" value="1"/>
</dbReference>
<keyword evidence="10" id="KW-0539">Nucleus</keyword>
<dbReference type="GO" id="GO:0003677">
    <property type="term" value="F:DNA binding"/>
    <property type="evidence" value="ECO:0007669"/>
    <property type="project" value="UniProtKB-KW"/>
</dbReference>
<dbReference type="SUPFAM" id="SSF57959">
    <property type="entry name" value="Leucine zipper domain"/>
    <property type="match status" value="1"/>
</dbReference>
<dbReference type="FunFam" id="1.20.5.170:FF:000025">
    <property type="entry name" value="nuclear factor interleukin-3-regulated protein-like"/>
    <property type="match status" value="1"/>
</dbReference>
<dbReference type="GO" id="GO:0005634">
    <property type="term" value="C:nucleus"/>
    <property type="evidence" value="ECO:0007669"/>
    <property type="project" value="UniProtKB-ARBA"/>
</dbReference>
<reference evidence="13 14" key="2">
    <citation type="journal article" date="2010" name="Nucleic Acids Res.">
        <title>BeetleBase in 2010: revisions to provide comprehensive genomic information for Tribolium castaneum.</title>
        <authorList>
            <person name="Kim H.S."/>
            <person name="Murphy T."/>
            <person name="Xia J."/>
            <person name="Caragea D."/>
            <person name="Park Y."/>
            <person name="Beeman R.W."/>
            <person name="Lorenzen M.D."/>
            <person name="Butcher S."/>
            <person name="Manak J.R."/>
            <person name="Brown S.J."/>
        </authorList>
    </citation>
    <scope>GENOME REANNOTATION</scope>
    <source>
        <strain evidence="13 14">Georgia GA2</strain>
    </source>
</reference>
<name>A0A139WN88_TRICA</name>
<accession>A0A139WN88</accession>
<dbReference type="CDD" id="cd17335">
    <property type="entry name" value="MFS_MFSD6"/>
    <property type="match status" value="1"/>
</dbReference>
<evidence type="ECO:0000256" key="9">
    <source>
        <dbReference type="ARBA" id="ARBA00023163"/>
    </source>
</evidence>
<dbReference type="InterPro" id="IPR036259">
    <property type="entry name" value="MFS_trans_sf"/>
</dbReference>
<dbReference type="OMA" id="PWHALFI"/>
<feature type="transmembrane region" description="Helical" evidence="11">
    <location>
        <begin position="432"/>
        <end position="449"/>
    </location>
</feature>
<keyword evidence="5 11" id="KW-1133">Transmembrane helix</keyword>
<evidence type="ECO:0000256" key="8">
    <source>
        <dbReference type="ARBA" id="ARBA00023136"/>
    </source>
</evidence>
<dbReference type="eggNOG" id="KOG3762">
    <property type="taxonomic scope" value="Eukaryota"/>
</dbReference>
<feature type="transmembrane region" description="Helical" evidence="11">
    <location>
        <begin position="392"/>
        <end position="411"/>
    </location>
</feature>
<feature type="domain" description="BZIP" evidence="12">
    <location>
        <begin position="594"/>
        <end position="657"/>
    </location>
</feature>
<dbReference type="GO" id="GO:0003700">
    <property type="term" value="F:DNA-binding transcription factor activity"/>
    <property type="evidence" value="ECO:0007669"/>
    <property type="project" value="InterPro"/>
</dbReference>
<evidence type="ECO:0000259" key="12">
    <source>
        <dbReference type="PROSITE" id="PS50217"/>
    </source>
</evidence>
<evidence type="ECO:0000256" key="3">
    <source>
        <dbReference type="ARBA" id="ARBA00006079"/>
    </source>
</evidence>
<keyword evidence="9" id="KW-0804">Transcription</keyword>
<dbReference type="FunCoup" id="A0A139WN88">
    <property type="interactions" value="43"/>
</dbReference>
<gene>
    <name evidence="13" type="primary">AUGUSTUS-3.0.2_32010</name>
    <name evidence="13" type="ORF">TcasGA2_TC032010</name>
</gene>
<feature type="transmembrane region" description="Helical" evidence="11">
    <location>
        <begin position="360"/>
        <end position="380"/>
    </location>
</feature>
<evidence type="ECO:0000313" key="14">
    <source>
        <dbReference type="Proteomes" id="UP000007266"/>
    </source>
</evidence>
<dbReference type="Pfam" id="PF07716">
    <property type="entry name" value="bZIP_2"/>
    <property type="match status" value="1"/>
</dbReference>
<feature type="transmembrane region" description="Helical" evidence="11">
    <location>
        <begin position="177"/>
        <end position="199"/>
    </location>
</feature>
<keyword evidence="8 11" id="KW-0472">Membrane</keyword>
<dbReference type="PROSITE" id="PS50217">
    <property type="entry name" value="BZIP"/>
    <property type="match status" value="1"/>
</dbReference>
<evidence type="ECO:0000256" key="7">
    <source>
        <dbReference type="ARBA" id="ARBA00023125"/>
    </source>
</evidence>
<feature type="transmembrane region" description="Helical" evidence="11">
    <location>
        <begin position="74"/>
        <end position="92"/>
    </location>
</feature>
<evidence type="ECO:0000256" key="10">
    <source>
        <dbReference type="ARBA" id="ARBA00023242"/>
    </source>
</evidence>
<evidence type="ECO:0000256" key="5">
    <source>
        <dbReference type="ARBA" id="ARBA00022989"/>
    </source>
</evidence>
<keyword evidence="6" id="KW-0805">Transcription regulation</keyword>
<feature type="transmembrane region" description="Helical" evidence="11">
    <location>
        <begin position="12"/>
        <end position="31"/>
    </location>
</feature>
<dbReference type="InterPro" id="IPR004827">
    <property type="entry name" value="bZIP"/>
</dbReference>
<evidence type="ECO:0000256" key="6">
    <source>
        <dbReference type="ARBA" id="ARBA00023015"/>
    </source>
</evidence>
<evidence type="ECO:0000256" key="2">
    <source>
        <dbReference type="ARBA" id="ARBA00005241"/>
    </source>
</evidence>
<feature type="transmembrane region" description="Helical" evidence="11">
    <location>
        <begin position="248"/>
        <end position="269"/>
    </location>
</feature>
<evidence type="ECO:0000313" key="13">
    <source>
        <dbReference type="EMBL" id="KYB29460.1"/>
    </source>
</evidence>
<dbReference type="Proteomes" id="UP000007266">
    <property type="component" value="Linkage group 2"/>
</dbReference>
<reference evidence="13 14" key="1">
    <citation type="journal article" date="2008" name="Nature">
        <title>The genome of the model beetle and pest Tribolium castaneum.</title>
        <authorList>
            <consortium name="Tribolium Genome Sequencing Consortium"/>
            <person name="Richards S."/>
            <person name="Gibbs R.A."/>
            <person name="Weinstock G.M."/>
            <person name="Brown S.J."/>
            <person name="Denell R."/>
            <person name="Beeman R.W."/>
            <person name="Gibbs R."/>
            <person name="Beeman R.W."/>
            <person name="Brown S.J."/>
            <person name="Bucher G."/>
            <person name="Friedrich M."/>
            <person name="Grimmelikhuijzen C.J."/>
            <person name="Klingler M."/>
            <person name="Lorenzen M."/>
            <person name="Richards S."/>
            <person name="Roth S."/>
            <person name="Schroder R."/>
            <person name="Tautz D."/>
            <person name="Zdobnov E.M."/>
            <person name="Muzny D."/>
            <person name="Gibbs R.A."/>
            <person name="Weinstock G.M."/>
            <person name="Attaway T."/>
            <person name="Bell S."/>
            <person name="Buhay C.J."/>
            <person name="Chandrabose M.N."/>
            <person name="Chavez D."/>
            <person name="Clerk-Blankenburg K.P."/>
            <person name="Cree A."/>
            <person name="Dao M."/>
            <person name="Davis C."/>
            <person name="Chacko J."/>
            <person name="Dinh H."/>
            <person name="Dugan-Rocha S."/>
            <person name="Fowler G."/>
            <person name="Garner T.T."/>
            <person name="Garnes J."/>
            <person name="Gnirke A."/>
            <person name="Hawes A."/>
            <person name="Hernandez J."/>
            <person name="Hines S."/>
            <person name="Holder M."/>
            <person name="Hume J."/>
            <person name="Jhangiani S.N."/>
            <person name="Joshi V."/>
            <person name="Khan Z.M."/>
            <person name="Jackson L."/>
            <person name="Kovar C."/>
            <person name="Kowis A."/>
            <person name="Lee S."/>
            <person name="Lewis L.R."/>
            <person name="Margolis J."/>
            <person name="Morgan M."/>
            <person name="Nazareth L.V."/>
            <person name="Nguyen N."/>
            <person name="Okwuonu G."/>
            <person name="Parker D."/>
            <person name="Richards S."/>
            <person name="Ruiz S.J."/>
            <person name="Santibanez J."/>
            <person name="Savard J."/>
            <person name="Scherer S.E."/>
            <person name="Schneider B."/>
            <person name="Sodergren E."/>
            <person name="Tautz D."/>
            <person name="Vattahil S."/>
            <person name="Villasana D."/>
            <person name="White C.S."/>
            <person name="Wright R."/>
            <person name="Park Y."/>
            <person name="Beeman R.W."/>
            <person name="Lord J."/>
            <person name="Oppert B."/>
            <person name="Lorenzen M."/>
            <person name="Brown S."/>
            <person name="Wang L."/>
            <person name="Savard J."/>
            <person name="Tautz D."/>
            <person name="Richards S."/>
            <person name="Weinstock G."/>
            <person name="Gibbs R.A."/>
            <person name="Liu Y."/>
            <person name="Worley K."/>
            <person name="Weinstock G."/>
            <person name="Elsik C.G."/>
            <person name="Reese J.T."/>
            <person name="Elhaik E."/>
            <person name="Landan G."/>
            <person name="Graur D."/>
            <person name="Arensburger P."/>
            <person name="Atkinson P."/>
            <person name="Beeman R.W."/>
            <person name="Beidler J."/>
            <person name="Brown S.J."/>
            <person name="Demuth J.P."/>
            <person name="Drury D.W."/>
            <person name="Du Y.Z."/>
            <person name="Fujiwara H."/>
            <person name="Lorenzen M."/>
            <person name="Maselli V."/>
            <person name="Osanai M."/>
            <person name="Park Y."/>
            <person name="Robertson H.M."/>
            <person name="Tu Z."/>
            <person name="Wang J.J."/>
            <person name="Wang S."/>
            <person name="Richards S."/>
            <person name="Song H."/>
            <person name="Zhang L."/>
            <person name="Sodergren E."/>
            <person name="Werner D."/>
            <person name="Stanke M."/>
            <person name="Morgenstern B."/>
            <person name="Solovyev V."/>
            <person name="Kosarev P."/>
            <person name="Brown G."/>
            <person name="Chen H.C."/>
            <person name="Ermolaeva O."/>
            <person name="Hlavina W."/>
            <person name="Kapustin Y."/>
            <person name="Kiryutin B."/>
            <person name="Kitts P."/>
            <person name="Maglott D."/>
            <person name="Pruitt K."/>
            <person name="Sapojnikov V."/>
            <person name="Souvorov A."/>
            <person name="Mackey A.J."/>
            <person name="Waterhouse R.M."/>
            <person name="Wyder S."/>
            <person name="Zdobnov E.M."/>
            <person name="Zdobnov E.M."/>
            <person name="Wyder S."/>
            <person name="Kriventseva E.V."/>
            <person name="Kadowaki T."/>
            <person name="Bork P."/>
            <person name="Aranda M."/>
            <person name="Bao R."/>
            <person name="Beermann A."/>
            <person name="Berns N."/>
            <person name="Bolognesi R."/>
            <person name="Bonneton F."/>
            <person name="Bopp D."/>
            <person name="Brown S.J."/>
            <person name="Bucher G."/>
            <person name="Butts T."/>
            <person name="Chaumot A."/>
            <person name="Denell R.E."/>
            <person name="Ferrier D.E."/>
            <person name="Friedrich M."/>
            <person name="Gordon C.M."/>
            <person name="Jindra M."/>
            <person name="Klingler M."/>
            <person name="Lan Q."/>
            <person name="Lattorff H.M."/>
            <person name="Laudet V."/>
            <person name="von Levetsow C."/>
            <person name="Liu Z."/>
            <person name="Lutz R."/>
            <person name="Lynch J.A."/>
            <person name="da Fonseca R.N."/>
            <person name="Posnien N."/>
            <person name="Reuter R."/>
            <person name="Roth S."/>
            <person name="Savard J."/>
            <person name="Schinko J.B."/>
            <person name="Schmitt C."/>
            <person name="Schoppmeier M."/>
            <person name="Schroder R."/>
            <person name="Shippy T.D."/>
            <person name="Simonnet F."/>
            <person name="Marques-Souza H."/>
            <person name="Tautz D."/>
            <person name="Tomoyasu Y."/>
            <person name="Trauner J."/>
            <person name="Van der Zee M."/>
            <person name="Vervoort M."/>
            <person name="Wittkopp N."/>
            <person name="Wimmer E.A."/>
            <person name="Yang X."/>
            <person name="Jones A.K."/>
            <person name="Sattelle D.B."/>
            <person name="Ebert P.R."/>
            <person name="Nelson D."/>
            <person name="Scott J.G."/>
            <person name="Beeman R.W."/>
            <person name="Muthukrishnan S."/>
            <person name="Kramer K.J."/>
            <person name="Arakane Y."/>
            <person name="Beeman R.W."/>
            <person name="Zhu Q."/>
            <person name="Hogenkamp D."/>
            <person name="Dixit R."/>
            <person name="Oppert B."/>
            <person name="Jiang H."/>
            <person name="Zou Z."/>
            <person name="Marshall J."/>
            <person name="Elpidina E."/>
            <person name="Vinokurov K."/>
            <person name="Oppert C."/>
            <person name="Zou Z."/>
            <person name="Evans J."/>
            <person name="Lu Z."/>
            <person name="Zhao P."/>
            <person name="Sumathipala N."/>
            <person name="Altincicek B."/>
            <person name="Vilcinskas A."/>
            <person name="Williams M."/>
            <person name="Hultmark D."/>
            <person name="Hetru C."/>
            <person name="Jiang H."/>
            <person name="Grimmelikhuijzen C.J."/>
            <person name="Hauser F."/>
            <person name="Cazzamali G."/>
            <person name="Williamson M."/>
            <person name="Park Y."/>
            <person name="Li B."/>
            <person name="Tanaka Y."/>
            <person name="Predel R."/>
            <person name="Neupert S."/>
            <person name="Schachtner J."/>
            <person name="Verleyen P."/>
            <person name="Raible F."/>
            <person name="Bork P."/>
            <person name="Friedrich M."/>
            <person name="Walden K.K."/>
            <person name="Robertson H.M."/>
            <person name="Angeli S."/>
            <person name="Foret S."/>
            <person name="Bucher G."/>
            <person name="Schuetz S."/>
            <person name="Maleszka R."/>
            <person name="Wimmer E.A."/>
            <person name="Beeman R.W."/>
            <person name="Lorenzen M."/>
            <person name="Tomoyasu Y."/>
            <person name="Miller S.C."/>
            <person name="Grossmann D."/>
            <person name="Bucher G."/>
        </authorList>
    </citation>
    <scope>NUCLEOTIDE SEQUENCE [LARGE SCALE GENOMIC DNA]</scope>
    <source>
        <strain evidence="13 14">Georgia GA2</strain>
    </source>
</reference>
<proteinExistence type="inferred from homology"/>
<comment type="similarity">
    <text evidence="2">Belongs to the major facilitator superfamily. MFSD6 family.</text>
</comment>
<feature type="transmembrane region" description="Helical" evidence="11">
    <location>
        <begin position="219"/>
        <end position="236"/>
    </location>
</feature>
<dbReference type="InterPro" id="IPR051717">
    <property type="entry name" value="MFS_MFSD6"/>
</dbReference>
<dbReference type="PANTHER" id="PTHR16172">
    <property type="entry name" value="MAJOR FACILITATOR SUPERFAMILY DOMAIN-CONTAINING PROTEIN 6-LIKE"/>
    <property type="match status" value="1"/>
</dbReference>
<dbReference type="Gene3D" id="1.20.1250.20">
    <property type="entry name" value="MFS general substrate transporter like domains"/>
    <property type="match status" value="3"/>
</dbReference>
<evidence type="ECO:0000256" key="1">
    <source>
        <dbReference type="ARBA" id="ARBA00004141"/>
    </source>
</evidence>
<feature type="transmembrane region" description="Helical" evidence="11">
    <location>
        <begin position="37"/>
        <end position="62"/>
    </location>
</feature>
<keyword evidence="7" id="KW-0238">DNA-binding</keyword>
<dbReference type="InterPro" id="IPR046347">
    <property type="entry name" value="bZIP_sf"/>
</dbReference>
<comment type="similarity">
    <text evidence="3">Belongs to the bZIP family. NFIL3 subfamily.</text>
</comment>
<dbReference type="EMBL" id="KQ971311">
    <property type="protein sequence ID" value="KYB29460.1"/>
    <property type="molecule type" value="Genomic_DNA"/>
</dbReference>
<dbReference type="CDD" id="cd14695">
    <property type="entry name" value="bZIP_HLF"/>
    <property type="match status" value="1"/>
</dbReference>
<feature type="transmembrane region" description="Helical" evidence="11">
    <location>
        <begin position="455"/>
        <end position="471"/>
    </location>
</feature>
<evidence type="ECO:0000256" key="4">
    <source>
        <dbReference type="ARBA" id="ARBA00022692"/>
    </source>
</evidence>